<dbReference type="InterPro" id="IPR003894">
    <property type="entry name" value="TAFH_NHR1"/>
</dbReference>
<feature type="region of interest" description="Disordered" evidence="6">
    <location>
        <begin position="1"/>
        <end position="64"/>
    </location>
</feature>
<dbReference type="EMBL" id="NIVC01000561">
    <property type="protein sequence ID" value="PAA80890.1"/>
    <property type="molecule type" value="Genomic_DNA"/>
</dbReference>
<evidence type="ECO:0000313" key="9">
    <source>
        <dbReference type="EMBL" id="PAA90454.1"/>
    </source>
</evidence>
<evidence type="ECO:0000313" key="10">
    <source>
        <dbReference type="Proteomes" id="UP000215902"/>
    </source>
</evidence>
<evidence type="ECO:0000259" key="7">
    <source>
        <dbReference type="PROSITE" id="PS51119"/>
    </source>
</evidence>
<keyword evidence="4" id="KW-0804">Transcription</keyword>
<dbReference type="InterPro" id="IPR045144">
    <property type="entry name" value="TAF4"/>
</dbReference>
<evidence type="ECO:0000256" key="5">
    <source>
        <dbReference type="ARBA" id="ARBA00023242"/>
    </source>
</evidence>
<dbReference type="STRING" id="282301.A0A267G4D9"/>
<dbReference type="InterPro" id="IPR037249">
    <property type="entry name" value="TAFH/NHR1_dom_sf"/>
</dbReference>
<dbReference type="PANTHER" id="PTHR15138">
    <property type="entry name" value="TRANSCRIPTION INITIATION FACTOR TFIID SUBUNIT 4"/>
    <property type="match status" value="1"/>
</dbReference>
<dbReference type="GO" id="GO:0005669">
    <property type="term" value="C:transcription factor TFIID complex"/>
    <property type="evidence" value="ECO:0007669"/>
    <property type="project" value="InterPro"/>
</dbReference>
<dbReference type="Gene3D" id="1.20.120.1110">
    <property type="entry name" value="TAFH/NHR1 domain"/>
    <property type="match status" value="1"/>
</dbReference>
<feature type="region of interest" description="Disordered" evidence="6">
    <location>
        <begin position="493"/>
        <end position="526"/>
    </location>
</feature>
<evidence type="ECO:0000256" key="2">
    <source>
        <dbReference type="ARBA" id="ARBA00006178"/>
    </source>
</evidence>
<evidence type="ECO:0000313" key="8">
    <source>
        <dbReference type="EMBL" id="PAA80890.1"/>
    </source>
</evidence>
<protein>
    <recommendedName>
        <fullName evidence="7">TAFH domain-containing protein</fullName>
    </recommendedName>
</protein>
<dbReference type="GO" id="GO:0003677">
    <property type="term" value="F:DNA binding"/>
    <property type="evidence" value="ECO:0007669"/>
    <property type="project" value="TreeGrafter"/>
</dbReference>
<dbReference type="AlphaFoldDB" id="A0A267G4D9"/>
<organism evidence="8 10">
    <name type="scientific">Macrostomum lignano</name>
    <dbReference type="NCBI Taxonomy" id="282301"/>
    <lineage>
        <taxon>Eukaryota</taxon>
        <taxon>Metazoa</taxon>
        <taxon>Spiralia</taxon>
        <taxon>Lophotrochozoa</taxon>
        <taxon>Platyhelminthes</taxon>
        <taxon>Rhabditophora</taxon>
        <taxon>Macrostomorpha</taxon>
        <taxon>Macrostomida</taxon>
        <taxon>Macrostomidae</taxon>
        <taxon>Macrostomum</taxon>
    </lineage>
</organism>
<proteinExistence type="inferred from homology"/>
<feature type="domain" description="TAFH" evidence="7">
    <location>
        <begin position="153"/>
        <end position="251"/>
    </location>
</feature>
<sequence>SLARHSRGQKLGQSSKQVSQTMGDSRAFQAPNGAAQLRLVHMAPPQSVRPSEPSAAGSVSSSAASVIRMPSGQQLAMGPNIVLRHPSMPQYVLFHGNGGQQIIARPAAAASMPQAAMQARPPVSHVAVCGVAASPGVPVGGAPTQVSAGGVSNESIAKCSNFLSVLQRLSRENSEDNTRPQRVTQLIRDVVEERLPVPDFVNQLKEALGSSTNSDQLLGFLNLHLPNYRRAYRQGLVRLDSPMPQQQQSQQQQQQLMRMPAPTVVRAAMQPMMQHSRPMASTVLVAASTAAPLPSTATAVSSATSSAVPVMHAATSSAIQQKQSVPSDDNLADTKSFVGANIKNENEASFTAIAVSSASVTAVSSSSAPAAAAATAVTPATAAGAARQCPDQGVLFGSGSLQRRLINLVRSDGLLEVSDSAVAFLSAAVERRLTDILEHAAAAAEHRSEPLAAACPYLARTDDAARRLKFLAGLDAQEKQRKDEEERERLLRAAKSRAKMDDPEQQKLKQKARELQEAEYEQDKQDKANETAALAIFGSSRKRPFFGAGPGGGGGSGGGGSSGGIGGGLGSLGSKRPKHTRVGMRDLLMALQSDSRAPKRLLYKAAS</sequence>
<dbReference type="CDD" id="cd08045">
    <property type="entry name" value="HFD_TAF4"/>
    <property type="match status" value="1"/>
</dbReference>
<feature type="non-terminal residue" evidence="8">
    <location>
        <position position="1"/>
    </location>
</feature>
<dbReference type="InterPro" id="IPR007900">
    <property type="entry name" value="TAF4_C"/>
</dbReference>
<keyword evidence="10" id="KW-1185">Reference proteome</keyword>
<evidence type="ECO:0000256" key="6">
    <source>
        <dbReference type="SAM" id="MobiDB-lite"/>
    </source>
</evidence>
<dbReference type="GO" id="GO:0016251">
    <property type="term" value="F:RNA polymerase II general transcription initiation factor activity"/>
    <property type="evidence" value="ECO:0007669"/>
    <property type="project" value="TreeGrafter"/>
</dbReference>
<name>A0A267G4D9_9PLAT</name>
<keyword evidence="3" id="KW-0805">Transcription regulation</keyword>
<feature type="compositionally biased region" description="Low complexity" evidence="6">
    <location>
        <begin position="54"/>
        <end position="64"/>
    </location>
</feature>
<reference evidence="8 10" key="1">
    <citation type="submission" date="2017-06" db="EMBL/GenBank/DDBJ databases">
        <title>A platform for efficient transgenesis in Macrostomum lignano, a flatworm model organism for stem cell research.</title>
        <authorList>
            <person name="Berezikov E."/>
        </authorList>
    </citation>
    <scope>NUCLEOTIDE SEQUENCE [LARGE SCALE GENOMIC DNA]</scope>
    <source>
        <strain evidence="8">DV1</strain>
        <tissue evidence="8">Whole organism</tissue>
    </source>
</reference>
<dbReference type="PANTHER" id="PTHR15138:SF14">
    <property type="entry name" value="TRANSCRIPTION INITIATION FACTOR TFIID SUBUNIT 4"/>
    <property type="match status" value="1"/>
</dbReference>
<comment type="caution">
    <text evidence="8">The sequence shown here is derived from an EMBL/GenBank/DDBJ whole genome shotgun (WGS) entry which is preliminary data.</text>
</comment>
<comment type="subcellular location">
    <subcellularLocation>
        <location evidence="1">Nucleus</location>
    </subcellularLocation>
</comment>
<dbReference type="Pfam" id="PF05236">
    <property type="entry name" value="TAF4"/>
    <property type="match status" value="1"/>
</dbReference>
<dbReference type="OrthoDB" id="21060at2759"/>
<evidence type="ECO:0000256" key="1">
    <source>
        <dbReference type="ARBA" id="ARBA00004123"/>
    </source>
</evidence>
<dbReference type="PROSITE" id="PS51119">
    <property type="entry name" value="TAFH"/>
    <property type="match status" value="1"/>
</dbReference>
<dbReference type="EMBL" id="NIVC01000110">
    <property type="protein sequence ID" value="PAA90454.1"/>
    <property type="molecule type" value="Genomic_DNA"/>
</dbReference>
<evidence type="ECO:0000256" key="4">
    <source>
        <dbReference type="ARBA" id="ARBA00023163"/>
    </source>
</evidence>
<dbReference type="Proteomes" id="UP000215902">
    <property type="component" value="Unassembled WGS sequence"/>
</dbReference>
<keyword evidence="5" id="KW-0539">Nucleus</keyword>
<evidence type="ECO:0000256" key="3">
    <source>
        <dbReference type="ARBA" id="ARBA00023015"/>
    </source>
</evidence>
<feature type="compositionally biased region" description="Polar residues" evidence="6">
    <location>
        <begin position="11"/>
        <end position="23"/>
    </location>
</feature>
<comment type="similarity">
    <text evidence="2">Belongs to the TAF4 family.</text>
</comment>
<dbReference type="GO" id="GO:0006367">
    <property type="term" value="P:transcription initiation at RNA polymerase II promoter"/>
    <property type="evidence" value="ECO:0007669"/>
    <property type="project" value="TreeGrafter"/>
</dbReference>
<feature type="compositionally biased region" description="Basic and acidic residues" evidence="6">
    <location>
        <begin position="498"/>
        <end position="526"/>
    </location>
</feature>
<dbReference type="SUPFAM" id="SSF158553">
    <property type="entry name" value="TAFH domain-like"/>
    <property type="match status" value="1"/>
</dbReference>
<dbReference type="Pfam" id="PF07531">
    <property type="entry name" value="TAFH"/>
    <property type="match status" value="1"/>
</dbReference>
<gene>
    <name evidence="9" type="ORF">BOX15_Mlig016653g1</name>
    <name evidence="8" type="ORF">BOX15_Mlig031109g1</name>
</gene>
<accession>A0A267G4D9</accession>
<feature type="compositionally biased region" description="Gly residues" evidence="6">
    <location>
        <begin position="548"/>
        <end position="571"/>
    </location>
</feature>
<feature type="region of interest" description="Disordered" evidence="6">
    <location>
        <begin position="545"/>
        <end position="583"/>
    </location>
</feature>